<dbReference type="EMBL" id="JAPWIE010000007">
    <property type="protein sequence ID" value="MCZ4552859.1"/>
    <property type="molecule type" value="Genomic_DNA"/>
</dbReference>
<evidence type="ECO:0000259" key="2">
    <source>
        <dbReference type="Pfam" id="PF00857"/>
    </source>
</evidence>
<feature type="domain" description="Isochorismatase-like" evidence="2">
    <location>
        <begin position="24"/>
        <end position="199"/>
    </location>
</feature>
<keyword evidence="1" id="KW-0378">Hydrolase</keyword>
<dbReference type="Pfam" id="PF00857">
    <property type="entry name" value="Isochorismatase"/>
    <property type="match status" value="1"/>
</dbReference>
<gene>
    <name evidence="3" type="ORF">O4213_22915</name>
</gene>
<dbReference type="PANTHER" id="PTHR43540">
    <property type="entry name" value="PEROXYUREIDOACRYLATE/UREIDOACRYLATE AMIDOHYDROLASE-RELATED"/>
    <property type="match status" value="1"/>
</dbReference>
<evidence type="ECO:0000313" key="4">
    <source>
        <dbReference type="Proteomes" id="UP001067235"/>
    </source>
</evidence>
<dbReference type="SUPFAM" id="SSF52499">
    <property type="entry name" value="Isochorismatase-like hydrolases"/>
    <property type="match status" value="1"/>
</dbReference>
<dbReference type="Gene3D" id="3.40.50.850">
    <property type="entry name" value="Isochorismatase-like"/>
    <property type="match status" value="1"/>
</dbReference>
<dbReference type="RefSeq" id="WP_301573475.1">
    <property type="nucleotide sequence ID" value="NZ_JAPWIE010000007.1"/>
</dbReference>
<dbReference type="Proteomes" id="UP001067235">
    <property type="component" value="Unassembled WGS sequence"/>
</dbReference>
<organism evidence="3 4">
    <name type="scientific">Gordonia rubripertincta</name>
    <name type="common">Rhodococcus corallinus</name>
    <dbReference type="NCBI Taxonomy" id="36822"/>
    <lineage>
        <taxon>Bacteria</taxon>
        <taxon>Bacillati</taxon>
        <taxon>Actinomycetota</taxon>
        <taxon>Actinomycetes</taxon>
        <taxon>Mycobacteriales</taxon>
        <taxon>Gordoniaceae</taxon>
        <taxon>Gordonia</taxon>
    </lineage>
</organism>
<protein>
    <submittedName>
        <fullName evidence="3">Isochorismatase family protein</fullName>
    </submittedName>
</protein>
<comment type="caution">
    <text evidence="3">The sequence shown here is derived from an EMBL/GenBank/DDBJ whole genome shotgun (WGS) entry which is preliminary data.</text>
</comment>
<dbReference type="InterPro" id="IPR036380">
    <property type="entry name" value="Isochorismatase-like_sf"/>
</dbReference>
<keyword evidence="4" id="KW-1185">Reference proteome</keyword>
<proteinExistence type="predicted"/>
<dbReference type="PANTHER" id="PTHR43540:SF1">
    <property type="entry name" value="ISOCHORISMATASE HYDROLASE"/>
    <property type="match status" value="1"/>
</dbReference>
<evidence type="ECO:0000256" key="1">
    <source>
        <dbReference type="ARBA" id="ARBA00022801"/>
    </source>
</evidence>
<dbReference type="InterPro" id="IPR050272">
    <property type="entry name" value="Isochorismatase-like_hydrls"/>
</dbReference>
<sequence>MSDTLASYHESGFAGELGPGRRPAVLAIDLAMAYLDDSSPLRAPVDDAVAASAALVGAARAAGLPVIFTRVSYQPGGLDGGLFVRKIPALKVFEEGSPLAEFVPDPRPEPGETVITKQYASAFFGTSLAATLTAAGIDTLYICGLSTSGCIRASATDALQHGFRPLVVSDACGDREPRLHDANLLDLQAKYADVLTLAEALTQLTPR</sequence>
<evidence type="ECO:0000313" key="3">
    <source>
        <dbReference type="EMBL" id="MCZ4552859.1"/>
    </source>
</evidence>
<reference evidence="3" key="1">
    <citation type="submission" date="2022-12" db="EMBL/GenBank/DDBJ databases">
        <authorList>
            <person name="Krivoruchko A.V."/>
            <person name="Elkin A."/>
        </authorList>
    </citation>
    <scope>NUCLEOTIDE SEQUENCE</scope>
    <source>
        <strain evidence="3">IEGM 1388</strain>
    </source>
</reference>
<accession>A0ABT4N0S2</accession>
<dbReference type="InterPro" id="IPR000868">
    <property type="entry name" value="Isochorismatase-like_dom"/>
</dbReference>
<name>A0ABT4N0S2_GORRU</name>